<dbReference type="RefSeq" id="WP_141338496.1">
    <property type="nucleotide sequence ID" value="NZ_JBHMAX010000023.1"/>
</dbReference>
<evidence type="ECO:0000256" key="3">
    <source>
        <dbReference type="ARBA" id="ARBA00023004"/>
    </source>
</evidence>
<dbReference type="InterPro" id="IPR017941">
    <property type="entry name" value="Rieske_2Fe-2S"/>
</dbReference>
<dbReference type="InterPro" id="IPR019251">
    <property type="entry name" value="DUF2231_TM"/>
</dbReference>
<dbReference type="SUPFAM" id="SSF50022">
    <property type="entry name" value="ISP domain"/>
    <property type="match status" value="1"/>
</dbReference>
<evidence type="ECO:0000313" key="11">
    <source>
        <dbReference type="Proteomes" id="UP001589613"/>
    </source>
</evidence>
<evidence type="ECO:0000256" key="6">
    <source>
        <dbReference type="ARBA" id="ARBA00038001"/>
    </source>
</evidence>
<dbReference type="Pfam" id="PF09990">
    <property type="entry name" value="DUF2231"/>
    <property type="match status" value="1"/>
</dbReference>
<dbReference type="Pfam" id="PF00355">
    <property type="entry name" value="Rieske"/>
    <property type="match status" value="1"/>
</dbReference>
<evidence type="ECO:0000259" key="9">
    <source>
        <dbReference type="PROSITE" id="PS51296"/>
    </source>
</evidence>
<feature type="domain" description="Rieske" evidence="9">
    <location>
        <begin position="185"/>
        <end position="280"/>
    </location>
</feature>
<keyword evidence="8" id="KW-0472">Membrane</keyword>
<evidence type="ECO:0000313" key="10">
    <source>
        <dbReference type="EMBL" id="MFB9732975.1"/>
    </source>
</evidence>
<dbReference type="EMBL" id="JBHMAX010000023">
    <property type="protein sequence ID" value="MFB9732975.1"/>
    <property type="molecule type" value="Genomic_DNA"/>
</dbReference>
<proteinExistence type="inferred from homology"/>
<protein>
    <submittedName>
        <fullName evidence="10">Rieske 2Fe-2S domain-containing protein</fullName>
    </submittedName>
</protein>
<feature type="transmembrane region" description="Helical" evidence="8">
    <location>
        <begin position="145"/>
        <end position="166"/>
    </location>
</feature>
<evidence type="ECO:0000256" key="2">
    <source>
        <dbReference type="ARBA" id="ARBA00022723"/>
    </source>
</evidence>
<comment type="cofactor">
    <cofactor evidence="5">
        <name>[2Fe-2S] cluster</name>
        <dbReference type="ChEBI" id="CHEBI:190135"/>
    </cofactor>
</comment>
<dbReference type="PANTHER" id="PTHR21496">
    <property type="entry name" value="FERREDOXIN-RELATED"/>
    <property type="match status" value="1"/>
</dbReference>
<comment type="caution">
    <text evidence="10">The sequence shown here is derived from an EMBL/GenBank/DDBJ whole genome shotgun (WGS) entry which is preliminary data.</text>
</comment>
<feature type="compositionally biased region" description="Basic and acidic residues" evidence="7">
    <location>
        <begin position="270"/>
        <end position="284"/>
    </location>
</feature>
<sequence>MFLTPLMKRLENEQALDDAVESARSTVNTVLPPGPVKDVLHGRPLGHALHPLLVALPIGMNVGATLLDVLGDEDDRAAARRLVGAALLSTVPTVASGWADWSELGSAKRPMRVGLVHALANGAAAGVFAASWVARAAGHHRTGAALSMVGLAGLGAAGYLGGHLVYAQGVAVSRTMDHEPAPREWTDVAAAQDVGEGLVRVDVAGEPVVLTRSGGVLRALAATCTHLGGPLDEGTVEDGCVVCPWHGSRFDLADGSVERGPASVPQPAYDVRETGDRVEVRARP</sequence>
<name>A0ABV5V5H2_9MICO</name>
<feature type="transmembrane region" description="Helical" evidence="8">
    <location>
        <begin position="113"/>
        <end position="133"/>
    </location>
</feature>
<evidence type="ECO:0000256" key="1">
    <source>
        <dbReference type="ARBA" id="ARBA00022714"/>
    </source>
</evidence>
<evidence type="ECO:0000256" key="8">
    <source>
        <dbReference type="SAM" id="Phobius"/>
    </source>
</evidence>
<evidence type="ECO:0000256" key="7">
    <source>
        <dbReference type="SAM" id="MobiDB-lite"/>
    </source>
</evidence>
<organism evidence="10 11">
    <name type="scientific">Ornithinimicrobium kibberense</name>
    <dbReference type="NCBI Taxonomy" id="282060"/>
    <lineage>
        <taxon>Bacteria</taxon>
        <taxon>Bacillati</taxon>
        <taxon>Actinomycetota</taxon>
        <taxon>Actinomycetes</taxon>
        <taxon>Micrococcales</taxon>
        <taxon>Ornithinimicrobiaceae</taxon>
        <taxon>Ornithinimicrobium</taxon>
    </lineage>
</organism>
<keyword evidence="4" id="KW-0411">Iron-sulfur</keyword>
<dbReference type="CDD" id="cd03467">
    <property type="entry name" value="Rieske"/>
    <property type="match status" value="1"/>
</dbReference>
<gene>
    <name evidence="10" type="ORF">ACFFN0_13070</name>
</gene>
<keyword evidence="11" id="KW-1185">Reference proteome</keyword>
<dbReference type="PROSITE" id="PS51296">
    <property type="entry name" value="RIESKE"/>
    <property type="match status" value="1"/>
</dbReference>
<keyword evidence="8" id="KW-0812">Transmembrane</keyword>
<keyword evidence="3" id="KW-0408">Iron</keyword>
<evidence type="ECO:0000256" key="4">
    <source>
        <dbReference type="ARBA" id="ARBA00023014"/>
    </source>
</evidence>
<dbReference type="PANTHER" id="PTHR21496:SF0">
    <property type="entry name" value="RIESKE DOMAIN-CONTAINING PROTEIN"/>
    <property type="match status" value="1"/>
</dbReference>
<dbReference type="Proteomes" id="UP001589613">
    <property type="component" value="Unassembled WGS sequence"/>
</dbReference>
<dbReference type="InterPro" id="IPR036922">
    <property type="entry name" value="Rieske_2Fe-2S_sf"/>
</dbReference>
<keyword evidence="8" id="KW-1133">Transmembrane helix</keyword>
<comment type="similarity">
    <text evidence="6">Belongs to the bacterial ring-hydroxylating dioxygenase ferredoxin component family.</text>
</comment>
<keyword evidence="2" id="KW-0479">Metal-binding</keyword>
<reference evidence="10 11" key="1">
    <citation type="submission" date="2024-09" db="EMBL/GenBank/DDBJ databases">
        <authorList>
            <person name="Sun Q."/>
            <person name="Mori K."/>
        </authorList>
    </citation>
    <scope>NUCLEOTIDE SEQUENCE [LARGE SCALE GENOMIC DNA]</scope>
    <source>
        <strain evidence="10 11">JCM 12763</strain>
    </source>
</reference>
<dbReference type="Gene3D" id="2.102.10.10">
    <property type="entry name" value="Rieske [2Fe-2S] iron-sulphur domain"/>
    <property type="match status" value="1"/>
</dbReference>
<feature type="region of interest" description="Disordered" evidence="7">
    <location>
        <begin position="254"/>
        <end position="284"/>
    </location>
</feature>
<keyword evidence="1" id="KW-0001">2Fe-2S</keyword>
<evidence type="ECO:0000256" key="5">
    <source>
        <dbReference type="ARBA" id="ARBA00034078"/>
    </source>
</evidence>
<accession>A0ABV5V5H2</accession>